<evidence type="ECO:0008006" key="3">
    <source>
        <dbReference type="Google" id="ProtNLM"/>
    </source>
</evidence>
<dbReference type="CDD" id="cd03025">
    <property type="entry name" value="DsbA_FrnE_like"/>
    <property type="match status" value="1"/>
</dbReference>
<dbReference type="InterPro" id="IPR036249">
    <property type="entry name" value="Thioredoxin-like_sf"/>
</dbReference>
<organism evidence="1 2">
    <name type="scientific">Janthinobacterium agaricidamnosum NBRC 102515 = DSM 9628</name>
    <dbReference type="NCBI Taxonomy" id="1349767"/>
    <lineage>
        <taxon>Bacteria</taxon>
        <taxon>Pseudomonadati</taxon>
        <taxon>Pseudomonadota</taxon>
        <taxon>Betaproteobacteria</taxon>
        <taxon>Burkholderiales</taxon>
        <taxon>Oxalobacteraceae</taxon>
        <taxon>Janthinobacterium</taxon>
    </lineage>
</organism>
<dbReference type="Gene3D" id="1.10.472.60">
    <property type="entry name" value="putative protein disulfide isomerase domain"/>
    <property type="match status" value="1"/>
</dbReference>
<gene>
    <name evidence="1" type="ORF">GJA_3185</name>
</gene>
<name>W0V955_9BURK</name>
<dbReference type="PATRIC" id="fig|1349767.4.peg.4976"/>
<dbReference type="RefSeq" id="WP_339325660.1">
    <property type="nucleotide sequence ID" value="NZ_BCTH01000027.1"/>
</dbReference>
<evidence type="ECO:0000313" key="2">
    <source>
        <dbReference type="Proteomes" id="UP000027604"/>
    </source>
</evidence>
<dbReference type="PANTHER" id="PTHR13887">
    <property type="entry name" value="GLUTATHIONE S-TRANSFERASE KAPPA"/>
    <property type="match status" value="1"/>
</dbReference>
<dbReference type="KEGG" id="jag:GJA_3185"/>
<dbReference type="AlphaFoldDB" id="W0V955"/>
<dbReference type="EMBL" id="HG322949">
    <property type="protein sequence ID" value="CDG83807.1"/>
    <property type="molecule type" value="Genomic_DNA"/>
</dbReference>
<dbReference type="HOGENOM" id="CLU_097497_2_1_4"/>
<dbReference type="SUPFAM" id="SSF52833">
    <property type="entry name" value="Thioredoxin-like"/>
    <property type="match status" value="1"/>
</dbReference>
<sequence length="233" mass="25436">MTSIPVRINHTDTLPPAKVNSAMKLVYVGDPMCSWCYGFGKELTALMQQHPELPLQIIVGGVRAGAKDVLDDSGKQFRLGHWARVEENSGLPFNRAAFMALENFVYDTEPVCRAVVTTRKLVPQADLLAVFRALQQGFYVDGRDTTDGRVLADIAAAALNAAGYAIDAGLFHATWETPEVIAETHADFSRARAIGVRSFPALLLDTGKEFIPVSPGYASHSQLEQQLSRLLAH</sequence>
<dbReference type="Gene3D" id="3.40.30.10">
    <property type="entry name" value="Glutaredoxin"/>
    <property type="match status" value="1"/>
</dbReference>
<dbReference type="Proteomes" id="UP000027604">
    <property type="component" value="Chromosome I"/>
</dbReference>
<proteinExistence type="predicted"/>
<accession>W0V955</accession>
<keyword evidence="2" id="KW-1185">Reference proteome</keyword>
<evidence type="ECO:0000313" key="1">
    <source>
        <dbReference type="EMBL" id="CDG83807.1"/>
    </source>
</evidence>
<reference evidence="1 2" key="1">
    <citation type="journal article" date="2015" name="Genome Announc.">
        <title>Genome Sequence of Mushroom Soft-Rot Pathogen Janthinobacterium agaricidamnosum.</title>
        <authorList>
            <person name="Graupner K."/>
            <person name="Lackner G."/>
            <person name="Hertweck C."/>
        </authorList>
    </citation>
    <scope>NUCLEOTIDE SEQUENCE [LARGE SCALE GENOMIC DNA]</scope>
    <source>
        <strain evidence="2">NBRC 102515 / DSM 9628</strain>
    </source>
</reference>
<dbReference type="STRING" id="1349767.GJA_3185"/>
<protein>
    <recommendedName>
        <fullName evidence="3">DsbA family protein</fullName>
    </recommendedName>
</protein>
<dbReference type="eggNOG" id="COG3531">
    <property type="taxonomic scope" value="Bacteria"/>
</dbReference>
<dbReference type="PANTHER" id="PTHR13887:SF54">
    <property type="entry name" value="DSBA FAMILY PROTEIN"/>
    <property type="match status" value="1"/>
</dbReference>